<dbReference type="Pfam" id="PF05258">
    <property type="entry name" value="DciA"/>
    <property type="match status" value="1"/>
</dbReference>
<reference evidence="1" key="1">
    <citation type="journal article" date="2014" name="Int. J. Syst. Evol. Microbiol.">
        <title>Complete genome sequence of Corynebacterium casei LMG S-19264T (=DSM 44701T), isolated from a smear-ripened cheese.</title>
        <authorList>
            <consortium name="US DOE Joint Genome Institute (JGI-PGF)"/>
            <person name="Walter F."/>
            <person name="Albersmeier A."/>
            <person name="Kalinowski J."/>
            <person name="Ruckert C."/>
        </authorList>
    </citation>
    <scope>NUCLEOTIDE SEQUENCE</scope>
    <source>
        <strain evidence="1">KCTC 23732</strain>
    </source>
</reference>
<dbReference type="AlphaFoldDB" id="A0A918MZR1"/>
<accession>A0A918MZR1</accession>
<evidence type="ECO:0008006" key="3">
    <source>
        <dbReference type="Google" id="ProtNLM"/>
    </source>
</evidence>
<dbReference type="EMBL" id="BMYS01000015">
    <property type="protein sequence ID" value="GGW90211.1"/>
    <property type="molecule type" value="Genomic_DNA"/>
</dbReference>
<sequence>MSLFRKYYKNKNHTTHHQQSNGEKTALGWLRDDEQKANILKTASYYLDIQNTILASLHDPVTQACKILKFDNGTLVIAVPSAAYAAKIRQLTPRISQLLMNQGLNVNEVRIRIQANLYKPEPETRAHTENRAILNQSALDAFDKLHKTLPEGEFSDAIARILNRRKA</sequence>
<evidence type="ECO:0000313" key="2">
    <source>
        <dbReference type="Proteomes" id="UP000608345"/>
    </source>
</evidence>
<proteinExistence type="predicted"/>
<protein>
    <recommendedName>
        <fullName evidence="3">DUF721 domain-containing protein</fullName>
    </recommendedName>
</protein>
<comment type="caution">
    <text evidence="1">The sequence shown here is derived from an EMBL/GenBank/DDBJ whole genome shotgun (WGS) entry which is preliminary data.</text>
</comment>
<organism evidence="1 2">
    <name type="scientific">Advenella faeciporci</name>
    <dbReference type="NCBI Taxonomy" id="797535"/>
    <lineage>
        <taxon>Bacteria</taxon>
        <taxon>Pseudomonadati</taxon>
        <taxon>Pseudomonadota</taxon>
        <taxon>Betaproteobacteria</taxon>
        <taxon>Burkholderiales</taxon>
        <taxon>Alcaligenaceae</taxon>
    </lineage>
</organism>
<dbReference type="Proteomes" id="UP000608345">
    <property type="component" value="Unassembled WGS sequence"/>
</dbReference>
<name>A0A918MZR1_9BURK</name>
<keyword evidence="2" id="KW-1185">Reference proteome</keyword>
<gene>
    <name evidence="1" type="ORF">GCM10011450_20540</name>
</gene>
<dbReference type="InterPro" id="IPR007922">
    <property type="entry name" value="DciA-like"/>
</dbReference>
<dbReference type="RefSeq" id="WP_189385408.1">
    <property type="nucleotide sequence ID" value="NZ_BAABFY010000050.1"/>
</dbReference>
<reference evidence="1" key="2">
    <citation type="submission" date="2020-09" db="EMBL/GenBank/DDBJ databases">
        <authorList>
            <person name="Sun Q."/>
            <person name="Kim S."/>
        </authorList>
    </citation>
    <scope>NUCLEOTIDE SEQUENCE</scope>
    <source>
        <strain evidence="1">KCTC 23732</strain>
    </source>
</reference>
<evidence type="ECO:0000313" key="1">
    <source>
        <dbReference type="EMBL" id="GGW90211.1"/>
    </source>
</evidence>